<evidence type="ECO:0000313" key="3">
    <source>
        <dbReference type="Proteomes" id="UP000214666"/>
    </source>
</evidence>
<feature type="domain" description="DUF11" evidence="1">
    <location>
        <begin position="9"/>
        <end position="96"/>
    </location>
</feature>
<sequence>MSPYPHPNIQATKATSLAAAVVGDTIRYTLSITNSGIDLVTDTIVTDTIPAGTSFVPDSVLIDGVAFPNASPVAGIAIGNVAPGNTFVASFQTSVQTLL</sequence>
<dbReference type="SUPFAM" id="SSF49401">
    <property type="entry name" value="Bacterial adhesins"/>
    <property type="match status" value="1"/>
</dbReference>
<dbReference type="EMBL" id="CP020028">
    <property type="protein sequence ID" value="ASR45627.1"/>
    <property type="molecule type" value="Genomic_DNA"/>
</dbReference>
<dbReference type="InterPro" id="IPR008966">
    <property type="entry name" value="Adhesion_dom_sf"/>
</dbReference>
<dbReference type="InterPro" id="IPR001434">
    <property type="entry name" value="OmcB-like_DUF11"/>
</dbReference>
<dbReference type="Gene3D" id="2.60.40.740">
    <property type="match status" value="1"/>
</dbReference>
<dbReference type="InterPro" id="IPR051172">
    <property type="entry name" value="Chlamydia_OmcB"/>
</dbReference>
<dbReference type="PANTHER" id="PTHR34819">
    <property type="entry name" value="LARGE CYSTEINE-RICH PERIPLASMIC PROTEIN OMCB"/>
    <property type="match status" value="1"/>
</dbReference>
<evidence type="ECO:0000313" key="2">
    <source>
        <dbReference type="EMBL" id="ASR45627.1"/>
    </source>
</evidence>
<accession>A0A222WGY5</accession>
<dbReference type="Proteomes" id="UP000214666">
    <property type="component" value="Chromosome"/>
</dbReference>
<dbReference type="Pfam" id="PF01345">
    <property type="entry name" value="DUF11"/>
    <property type="match status" value="1"/>
</dbReference>
<dbReference type="PANTHER" id="PTHR34819:SF3">
    <property type="entry name" value="CELL SURFACE PROTEIN"/>
    <property type="match status" value="1"/>
</dbReference>
<dbReference type="RefSeq" id="WP_094153621.1">
    <property type="nucleotide sequence ID" value="NZ_CP020028.1"/>
</dbReference>
<name>A0A222WGY5_9BACL</name>
<gene>
    <name evidence="2" type="ORF">B4V02_02325</name>
</gene>
<dbReference type="NCBIfam" id="TIGR01451">
    <property type="entry name" value="B_ant_repeat"/>
    <property type="match status" value="1"/>
</dbReference>
<organism evidence="2 3">
    <name type="scientific">Paenibacillus kribbensis</name>
    <dbReference type="NCBI Taxonomy" id="172713"/>
    <lineage>
        <taxon>Bacteria</taxon>
        <taxon>Bacillati</taxon>
        <taxon>Bacillota</taxon>
        <taxon>Bacilli</taxon>
        <taxon>Bacillales</taxon>
        <taxon>Paenibacillaceae</taxon>
        <taxon>Paenibacillus</taxon>
    </lineage>
</organism>
<dbReference type="InterPro" id="IPR047589">
    <property type="entry name" value="DUF11_rpt"/>
</dbReference>
<dbReference type="KEGG" id="pkb:B4V02_02325"/>
<evidence type="ECO:0000259" key="1">
    <source>
        <dbReference type="Pfam" id="PF01345"/>
    </source>
</evidence>
<proteinExistence type="predicted"/>
<keyword evidence="3" id="KW-1185">Reference proteome</keyword>
<protein>
    <recommendedName>
        <fullName evidence="1">DUF11 domain-containing protein</fullName>
    </recommendedName>
</protein>
<reference evidence="2 3" key="1">
    <citation type="submission" date="2017-03" db="EMBL/GenBank/DDBJ databases">
        <title>Complete genome sequence of Paenibacillus Kribbensis producing bioflocculants.</title>
        <authorList>
            <person name="Lee H.-G."/>
            <person name="Oh H.-M."/>
        </authorList>
    </citation>
    <scope>NUCLEOTIDE SEQUENCE [LARGE SCALE GENOMIC DNA]</scope>
    <source>
        <strain evidence="2 3">AM49</strain>
    </source>
</reference>
<dbReference type="AlphaFoldDB" id="A0A222WGY5"/>